<accession>A0A0R3SYM1</accession>
<evidence type="ECO:0000313" key="3">
    <source>
        <dbReference type="WBParaSite" id="HDID_0001086601-mRNA-1"/>
    </source>
</evidence>
<organism evidence="3">
    <name type="scientific">Hymenolepis diminuta</name>
    <name type="common">Rat tapeworm</name>
    <dbReference type="NCBI Taxonomy" id="6216"/>
    <lineage>
        <taxon>Eukaryota</taxon>
        <taxon>Metazoa</taxon>
        <taxon>Spiralia</taxon>
        <taxon>Lophotrochozoa</taxon>
        <taxon>Platyhelminthes</taxon>
        <taxon>Cestoda</taxon>
        <taxon>Eucestoda</taxon>
        <taxon>Cyclophyllidea</taxon>
        <taxon>Hymenolepididae</taxon>
        <taxon>Hymenolepis</taxon>
    </lineage>
</organism>
<dbReference type="Proteomes" id="UP000274504">
    <property type="component" value="Unassembled WGS sequence"/>
</dbReference>
<evidence type="ECO:0000313" key="1">
    <source>
        <dbReference type="EMBL" id="VDL64188.1"/>
    </source>
</evidence>
<dbReference type="EMBL" id="UYSG01012037">
    <property type="protein sequence ID" value="VDL64188.1"/>
    <property type="molecule type" value="Genomic_DNA"/>
</dbReference>
<dbReference type="WBParaSite" id="HDID_0001086601-mRNA-1">
    <property type="protein sequence ID" value="HDID_0001086601-mRNA-1"/>
    <property type="gene ID" value="HDID_0001086601"/>
</dbReference>
<sequence length="185" mass="21646">MPRRQNSITLLTLRAFQAEPKYKNGEFAYRSSHDRRLQTKRSLMNNFIIVNPDTKSNCFSRFRGMRVRRERLDIFITYIENAAQVRIPNSERSDVEIKLKLPEIECTSIFAFQNKLVFIGGWEIKNNPFHEKSCPDGCLESSCVITSGYDKGHFFLSWGTNRKRNFCLWHRKNVVVSPMVSESTL</sequence>
<proteinExistence type="predicted"/>
<protein>
    <submittedName>
        <fullName evidence="1 3">Uncharacterized protein</fullName>
    </submittedName>
</protein>
<gene>
    <name evidence="1" type="ORF">HDID_LOCUS10863</name>
</gene>
<reference evidence="3" key="1">
    <citation type="submission" date="2017-02" db="UniProtKB">
        <authorList>
            <consortium name="WormBaseParasite"/>
        </authorList>
    </citation>
    <scope>IDENTIFICATION</scope>
</reference>
<dbReference type="AlphaFoldDB" id="A0A0R3SYM1"/>
<evidence type="ECO:0000313" key="2">
    <source>
        <dbReference type="Proteomes" id="UP000274504"/>
    </source>
</evidence>
<name>A0A0R3SYM1_HYMDI</name>
<reference evidence="1 2" key="2">
    <citation type="submission" date="2018-11" db="EMBL/GenBank/DDBJ databases">
        <authorList>
            <consortium name="Pathogen Informatics"/>
        </authorList>
    </citation>
    <scope>NUCLEOTIDE SEQUENCE [LARGE SCALE GENOMIC DNA]</scope>
</reference>